<comment type="caution">
    <text evidence="2">The sequence shown here is derived from an EMBL/GenBank/DDBJ whole genome shotgun (WGS) entry which is preliminary data.</text>
</comment>
<organism evidence="2 3">
    <name type="scientific">Parathielavia appendiculata</name>
    <dbReference type="NCBI Taxonomy" id="2587402"/>
    <lineage>
        <taxon>Eukaryota</taxon>
        <taxon>Fungi</taxon>
        <taxon>Dikarya</taxon>
        <taxon>Ascomycota</taxon>
        <taxon>Pezizomycotina</taxon>
        <taxon>Sordariomycetes</taxon>
        <taxon>Sordariomycetidae</taxon>
        <taxon>Sordariales</taxon>
        <taxon>Chaetomiaceae</taxon>
        <taxon>Parathielavia</taxon>
    </lineage>
</organism>
<sequence length="83" mass="9570">MHRCDDISRRYGADVYIVLRRKGRYYDYSSSRDPSFPLSSAEIERTYPVPVRKTPVDIERRKQRSSETGVTQQVAMDPDSIGG</sequence>
<proteinExistence type="predicted"/>
<name>A0AAN6TSL6_9PEZI</name>
<dbReference type="RefSeq" id="XP_062643656.1">
    <property type="nucleotide sequence ID" value="XM_062793770.1"/>
</dbReference>
<protein>
    <submittedName>
        <fullName evidence="2">Uncharacterized protein</fullName>
    </submittedName>
</protein>
<dbReference type="EMBL" id="MU853243">
    <property type="protein sequence ID" value="KAK4119883.1"/>
    <property type="molecule type" value="Genomic_DNA"/>
</dbReference>
<dbReference type="GeneID" id="87830539"/>
<feature type="region of interest" description="Disordered" evidence="1">
    <location>
        <begin position="57"/>
        <end position="83"/>
    </location>
</feature>
<evidence type="ECO:0000313" key="2">
    <source>
        <dbReference type="EMBL" id="KAK4119883.1"/>
    </source>
</evidence>
<dbReference type="AlphaFoldDB" id="A0AAN6TSL6"/>
<accession>A0AAN6TSL6</accession>
<reference evidence="2" key="2">
    <citation type="submission" date="2023-05" db="EMBL/GenBank/DDBJ databases">
        <authorList>
            <consortium name="Lawrence Berkeley National Laboratory"/>
            <person name="Steindorff A."/>
            <person name="Hensen N."/>
            <person name="Bonometti L."/>
            <person name="Westerberg I."/>
            <person name="Brannstrom I.O."/>
            <person name="Guillou S."/>
            <person name="Cros-Aarteil S."/>
            <person name="Calhoun S."/>
            <person name="Haridas S."/>
            <person name="Kuo A."/>
            <person name="Mondo S."/>
            <person name="Pangilinan J."/>
            <person name="Riley R."/>
            <person name="Labutti K."/>
            <person name="Andreopoulos B."/>
            <person name="Lipzen A."/>
            <person name="Chen C."/>
            <person name="Yanf M."/>
            <person name="Daum C."/>
            <person name="Ng V."/>
            <person name="Clum A."/>
            <person name="Ohm R."/>
            <person name="Martin F."/>
            <person name="Silar P."/>
            <person name="Natvig D."/>
            <person name="Lalanne C."/>
            <person name="Gautier V."/>
            <person name="Ament-Velasquez S.L."/>
            <person name="Kruys A."/>
            <person name="Hutchinson M.I."/>
            <person name="Powell A.J."/>
            <person name="Barry K."/>
            <person name="Miller A.N."/>
            <person name="Grigoriev I.V."/>
            <person name="Debuchy R."/>
            <person name="Gladieux P."/>
            <person name="Thoren M.H."/>
            <person name="Johannesson H."/>
        </authorList>
    </citation>
    <scope>NUCLEOTIDE SEQUENCE</scope>
    <source>
        <strain evidence="2">CBS 731.68</strain>
    </source>
</reference>
<evidence type="ECO:0000256" key="1">
    <source>
        <dbReference type="SAM" id="MobiDB-lite"/>
    </source>
</evidence>
<reference evidence="2" key="1">
    <citation type="journal article" date="2023" name="Mol. Phylogenet. Evol.">
        <title>Genome-scale phylogeny and comparative genomics of the fungal order Sordariales.</title>
        <authorList>
            <person name="Hensen N."/>
            <person name="Bonometti L."/>
            <person name="Westerberg I."/>
            <person name="Brannstrom I.O."/>
            <person name="Guillou S."/>
            <person name="Cros-Aarteil S."/>
            <person name="Calhoun S."/>
            <person name="Haridas S."/>
            <person name="Kuo A."/>
            <person name="Mondo S."/>
            <person name="Pangilinan J."/>
            <person name="Riley R."/>
            <person name="LaButti K."/>
            <person name="Andreopoulos B."/>
            <person name="Lipzen A."/>
            <person name="Chen C."/>
            <person name="Yan M."/>
            <person name="Daum C."/>
            <person name="Ng V."/>
            <person name="Clum A."/>
            <person name="Steindorff A."/>
            <person name="Ohm R.A."/>
            <person name="Martin F."/>
            <person name="Silar P."/>
            <person name="Natvig D.O."/>
            <person name="Lalanne C."/>
            <person name="Gautier V."/>
            <person name="Ament-Velasquez S.L."/>
            <person name="Kruys A."/>
            <person name="Hutchinson M.I."/>
            <person name="Powell A.J."/>
            <person name="Barry K."/>
            <person name="Miller A.N."/>
            <person name="Grigoriev I.V."/>
            <person name="Debuchy R."/>
            <person name="Gladieux P."/>
            <person name="Hiltunen Thoren M."/>
            <person name="Johannesson H."/>
        </authorList>
    </citation>
    <scope>NUCLEOTIDE SEQUENCE</scope>
    <source>
        <strain evidence="2">CBS 731.68</strain>
    </source>
</reference>
<dbReference type="Proteomes" id="UP001302602">
    <property type="component" value="Unassembled WGS sequence"/>
</dbReference>
<gene>
    <name evidence="2" type="ORF">N657DRAFT_649662</name>
</gene>
<evidence type="ECO:0000313" key="3">
    <source>
        <dbReference type="Proteomes" id="UP001302602"/>
    </source>
</evidence>
<keyword evidence="3" id="KW-1185">Reference proteome</keyword>